<evidence type="ECO:0000313" key="2">
    <source>
        <dbReference type="Proteomes" id="UP001597138"/>
    </source>
</evidence>
<accession>A0ABW4HD78</accession>
<name>A0ABW4HD78_9FLAO</name>
<organism evidence="1 2">
    <name type="scientific">Flavobacterium artemisiae</name>
    <dbReference type="NCBI Taxonomy" id="2126556"/>
    <lineage>
        <taxon>Bacteria</taxon>
        <taxon>Pseudomonadati</taxon>
        <taxon>Bacteroidota</taxon>
        <taxon>Flavobacteriia</taxon>
        <taxon>Flavobacteriales</taxon>
        <taxon>Flavobacteriaceae</taxon>
        <taxon>Flavobacterium</taxon>
    </lineage>
</organism>
<dbReference type="Proteomes" id="UP001597138">
    <property type="component" value="Unassembled WGS sequence"/>
</dbReference>
<comment type="caution">
    <text evidence="1">The sequence shown here is derived from an EMBL/GenBank/DDBJ whole genome shotgun (WGS) entry which is preliminary data.</text>
</comment>
<sequence>MKNNFLFSFLTASFVILTSCKKENSDLTFYSCDFDKTQYNDPQFYDKWIYNKEDALKVKLTFNDSELDNRNLDSLYNQKVQYLFILGGGSIYVHADDCEAEIKNDTIFIKYDIRMTTDQVGETAESLICLEVNKRKYPNYKKMKIKYLEFN</sequence>
<keyword evidence="2" id="KW-1185">Reference proteome</keyword>
<gene>
    <name evidence="1" type="ORF">ACFSC2_10575</name>
</gene>
<protein>
    <recommendedName>
        <fullName evidence="3">Lipoprotein</fullName>
    </recommendedName>
</protein>
<evidence type="ECO:0000313" key="1">
    <source>
        <dbReference type="EMBL" id="MFD1603181.1"/>
    </source>
</evidence>
<reference evidence="2" key="1">
    <citation type="journal article" date="2019" name="Int. J. Syst. Evol. Microbiol.">
        <title>The Global Catalogue of Microorganisms (GCM) 10K type strain sequencing project: providing services to taxonomists for standard genome sequencing and annotation.</title>
        <authorList>
            <consortium name="The Broad Institute Genomics Platform"/>
            <consortium name="The Broad Institute Genome Sequencing Center for Infectious Disease"/>
            <person name="Wu L."/>
            <person name="Ma J."/>
        </authorList>
    </citation>
    <scope>NUCLEOTIDE SEQUENCE [LARGE SCALE GENOMIC DNA]</scope>
    <source>
        <strain evidence="2">CCUG 70865</strain>
    </source>
</reference>
<dbReference type="PROSITE" id="PS51257">
    <property type="entry name" value="PROKAR_LIPOPROTEIN"/>
    <property type="match status" value="1"/>
</dbReference>
<dbReference type="EMBL" id="JBHUDZ010000009">
    <property type="protein sequence ID" value="MFD1603181.1"/>
    <property type="molecule type" value="Genomic_DNA"/>
</dbReference>
<evidence type="ECO:0008006" key="3">
    <source>
        <dbReference type="Google" id="ProtNLM"/>
    </source>
</evidence>
<proteinExistence type="predicted"/>
<dbReference type="RefSeq" id="WP_379814011.1">
    <property type="nucleotide sequence ID" value="NZ_JBHUDZ010000009.1"/>
</dbReference>